<evidence type="ECO:0000256" key="7">
    <source>
        <dbReference type="PROSITE-ProRule" id="PRU00309"/>
    </source>
</evidence>
<evidence type="ECO:0000259" key="10">
    <source>
        <dbReference type="PROSITE" id="PS50950"/>
    </source>
</evidence>
<evidence type="ECO:0000256" key="5">
    <source>
        <dbReference type="ARBA" id="ARBA00023125"/>
    </source>
</evidence>
<comment type="subcellular location">
    <subcellularLocation>
        <location evidence="1">Nucleus</location>
    </subcellularLocation>
</comment>
<evidence type="ECO:0000256" key="2">
    <source>
        <dbReference type="ARBA" id="ARBA00022723"/>
    </source>
</evidence>
<accession>A0AAN7PWI8</accession>
<dbReference type="EMBL" id="JARPUR010000004">
    <property type="protein sequence ID" value="KAK4878062.1"/>
    <property type="molecule type" value="Genomic_DNA"/>
</dbReference>
<feature type="region of interest" description="Disordered" evidence="8">
    <location>
        <begin position="234"/>
        <end position="261"/>
    </location>
</feature>
<evidence type="ECO:0000313" key="12">
    <source>
        <dbReference type="Proteomes" id="UP001353858"/>
    </source>
</evidence>
<dbReference type="InterPro" id="IPR000953">
    <property type="entry name" value="Chromo/chromo_shadow_dom"/>
</dbReference>
<dbReference type="Gene3D" id="2.40.50.40">
    <property type="match status" value="2"/>
</dbReference>
<dbReference type="GO" id="GO:0003677">
    <property type="term" value="F:DNA binding"/>
    <property type="evidence" value="ECO:0007669"/>
    <property type="project" value="UniProtKB-UniRule"/>
</dbReference>
<feature type="domain" description="Chromo" evidence="9">
    <location>
        <begin position="273"/>
        <end position="331"/>
    </location>
</feature>
<protein>
    <submittedName>
        <fullName evidence="11">Uncharacterized protein</fullName>
    </submittedName>
</protein>
<proteinExistence type="predicted"/>
<evidence type="ECO:0000256" key="8">
    <source>
        <dbReference type="SAM" id="MobiDB-lite"/>
    </source>
</evidence>
<dbReference type="PROSITE" id="PS00598">
    <property type="entry name" value="CHROMO_1"/>
    <property type="match status" value="1"/>
</dbReference>
<evidence type="ECO:0000259" key="9">
    <source>
        <dbReference type="PROSITE" id="PS50013"/>
    </source>
</evidence>
<dbReference type="InterPro" id="IPR023779">
    <property type="entry name" value="Chromodomain_CS"/>
</dbReference>
<dbReference type="Pfam" id="PF05485">
    <property type="entry name" value="THAP"/>
    <property type="match status" value="1"/>
</dbReference>
<dbReference type="AlphaFoldDB" id="A0AAN7PWI8"/>
<sequence length="339" mass="38817">MYAQTNKWCFVPGCTSTSVSTPDKKFVCVPDDYTRKMKWFTAARRDMPQSKSKFYCCEDHFNFEKDAENYIRVKLMGGFIRIKPDVVPHMFECQKGRKIPTSKRKRLAVELPSSLDEPSTSSSSIGQIVWIPESSNNVETFENEQLPLQTIMDLKIFTTKMMASKGRKGGATPTGEEDAEEFTVEKILDKRKNPITGVVEYYLKWNGYDDKDNTWEPEENLDCPGLIAEFEANRARKEEETENKKRKSTSTPTPLDAKKKKEEKKILGFDRGLEPEKIIGATDSSGQLMFLMKWAGTDEADLVPAKQANVKCPQIVIKFYEERLTWHSPTNDEDKNDKA</sequence>
<feature type="compositionally biased region" description="Basic and acidic residues" evidence="8">
    <location>
        <begin position="234"/>
        <end position="243"/>
    </location>
</feature>
<keyword evidence="5 7" id="KW-0238">DNA-binding</keyword>
<dbReference type="SMART" id="SM00298">
    <property type="entry name" value="CHROMO"/>
    <property type="match status" value="2"/>
</dbReference>
<dbReference type="SUPFAM" id="SSF54160">
    <property type="entry name" value="Chromo domain-like"/>
    <property type="match status" value="2"/>
</dbReference>
<keyword evidence="2" id="KW-0479">Metal-binding</keyword>
<evidence type="ECO:0000313" key="11">
    <source>
        <dbReference type="EMBL" id="KAK4878062.1"/>
    </source>
</evidence>
<comment type="caution">
    <text evidence="11">The sequence shown here is derived from an EMBL/GenBank/DDBJ whole genome shotgun (WGS) entry which is preliminary data.</text>
</comment>
<feature type="domain" description="THAP-type" evidence="10">
    <location>
        <begin position="1"/>
        <end position="91"/>
    </location>
</feature>
<evidence type="ECO:0000256" key="1">
    <source>
        <dbReference type="ARBA" id="ARBA00004123"/>
    </source>
</evidence>
<dbReference type="GO" id="GO:0000792">
    <property type="term" value="C:heterochromatin"/>
    <property type="evidence" value="ECO:0007669"/>
    <property type="project" value="UniProtKB-ARBA"/>
</dbReference>
<dbReference type="SMART" id="SM00300">
    <property type="entry name" value="ChSh"/>
    <property type="match status" value="1"/>
</dbReference>
<dbReference type="PANTHER" id="PTHR22812">
    <property type="entry name" value="CHROMOBOX PROTEIN"/>
    <property type="match status" value="1"/>
</dbReference>
<dbReference type="Proteomes" id="UP001353858">
    <property type="component" value="Unassembled WGS sequence"/>
</dbReference>
<dbReference type="InterPro" id="IPR023780">
    <property type="entry name" value="Chromo_domain"/>
</dbReference>
<feature type="domain" description="Chromo" evidence="9">
    <location>
        <begin position="182"/>
        <end position="242"/>
    </location>
</feature>
<evidence type="ECO:0000256" key="3">
    <source>
        <dbReference type="ARBA" id="ARBA00022771"/>
    </source>
</evidence>
<keyword evidence="4" id="KW-0862">Zinc</keyword>
<dbReference type="InterPro" id="IPR016197">
    <property type="entry name" value="Chromo-like_dom_sf"/>
</dbReference>
<organism evidence="11 12">
    <name type="scientific">Aquatica leii</name>
    <dbReference type="NCBI Taxonomy" id="1421715"/>
    <lineage>
        <taxon>Eukaryota</taxon>
        <taxon>Metazoa</taxon>
        <taxon>Ecdysozoa</taxon>
        <taxon>Arthropoda</taxon>
        <taxon>Hexapoda</taxon>
        <taxon>Insecta</taxon>
        <taxon>Pterygota</taxon>
        <taxon>Neoptera</taxon>
        <taxon>Endopterygota</taxon>
        <taxon>Coleoptera</taxon>
        <taxon>Polyphaga</taxon>
        <taxon>Elateriformia</taxon>
        <taxon>Elateroidea</taxon>
        <taxon>Lampyridae</taxon>
        <taxon>Luciolinae</taxon>
        <taxon>Aquatica</taxon>
    </lineage>
</organism>
<dbReference type="FunFam" id="2.40.50.40:FF:000009">
    <property type="entry name" value="chromobox protein homolog 1"/>
    <property type="match status" value="1"/>
</dbReference>
<keyword evidence="3 7" id="KW-0863">Zinc-finger</keyword>
<dbReference type="Pfam" id="PF00385">
    <property type="entry name" value="Chromo"/>
    <property type="match status" value="1"/>
</dbReference>
<name>A0AAN7PWI8_9COLE</name>
<dbReference type="InterPro" id="IPR051219">
    <property type="entry name" value="Heterochromatin_chromo-domain"/>
</dbReference>
<dbReference type="GO" id="GO:0008270">
    <property type="term" value="F:zinc ion binding"/>
    <property type="evidence" value="ECO:0007669"/>
    <property type="project" value="UniProtKB-KW"/>
</dbReference>
<keyword evidence="6" id="KW-0539">Nucleus</keyword>
<evidence type="ECO:0000256" key="4">
    <source>
        <dbReference type="ARBA" id="ARBA00022833"/>
    </source>
</evidence>
<keyword evidence="12" id="KW-1185">Reference proteome</keyword>
<dbReference type="InterPro" id="IPR008251">
    <property type="entry name" value="Chromo_shadow_dom"/>
</dbReference>
<evidence type="ECO:0000256" key="6">
    <source>
        <dbReference type="ARBA" id="ARBA00023242"/>
    </source>
</evidence>
<dbReference type="PROSITE" id="PS50013">
    <property type="entry name" value="CHROMO_2"/>
    <property type="match status" value="2"/>
</dbReference>
<dbReference type="PROSITE" id="PS50950">
    <property type="entry name" value="ZF_THAP"/>
    <property type="match status" value="1"/>
</dbReference>
<dbReference type="CDD" id="cd18631">
    <property type="entry name" value="CD_HP1_like"/>
    <property type="match status" value="1"/>
</dbReference>
<dbReference type="PRINTS" id="PR00504">
    <property type="entry name" value="CHROMODOMAIN"/>
</dbReference>
<dbReference type="SMART" id="SM00980">
    <property type="entry name" value="THAP"/>
    <property type="match status" value="1"/>
</dbReference>
<dbReference type="SUPFAM" id="SSF57716">
    <property type="entry name" value="Glucocorticoid receptor-like (DNA-binding domain)"/>
    <property type="match status" value="1"/>
</dbReference>
<dbReference type="GO" id="GO:0005634">
    <property type="term" value="C:nucleus"/>
    <property type="evidence" value="ECO:0007669"/>
    <property type="project" value="UniProtKB-SubCell"/>
</dbReference>
<gene>
    <name evidence="11" type="ORF">RN001_010568</name>
</gene>
<dbReference type="Pfam" id="PF01393">
    <property type="entry name" value="Chromo_shadow"/>
    <property type="match status" value="1"/>
</dbReference>
<dbReference type="InterPro" id="IPR006612">
    <property type="entry name" value="THAP_Znf"/>
</dbReference>
<dbReference type="InterPro" id="IPR017984">
    <property type="entry name" value="Chromo_dom_subgr"/>
</dbReference>
<reference evidence="12" key="1">
    <citation type="submission" date="2023-01" db="EMBL/GenBank/DDBJ databases">
        <title>Key to firefly adult light organ development and bioluminescence: homeobox transcription factors regulate luciferase expression and transportation to peroxisome.</title>
        <authorList>
            <person name="Fu X."/>
        </authorList>
    </citation>
    <scope>NUCLEOTIDE SEQUENCE [LARGE SCALE GENOMIC DNA]</scope>
</reference>